<evidence type="ECO:0000256" key="1">
    <source>
        <dbReference type="SAM" id="MobiDB-lite"/>
    </source>
</evidence>
<name>A0A3P3Z610_LEIBR</name>
<feature type="region of interest" description="Disordered" evidence="1">
    <location>
        <begin position="619"/>
        <end position="647"/>
    </location>
</feature>
<evidence type="ECO:0000313" key="2">
    <source>
        <dbReference type="EMBL" id="SYZ65653.1"/>
    </source>
</evidence>
<feature type="region of interest" description="Disordered" evidence="1">
    <location>
        <begin position="704"/>
        <end position="764"/>
    </location>
</feature>
<dbReference type="KEGG" id="lbz:LBRM_21_0520"/>
<accession>A0A3P3Z610</accession>
<feature type="region of interest" description="Disordered" evidence="1">
    <location>
        <begin position="531"/>
        <end position="560"/>
    </location>
</feature>
<gene>
    <name evidence="2" type="ORF">LBRM2904_21.0480</name>
</gene>
<feature type="compositionally biased region" description="Polar residues" evidence="1">
    <location>
        <begin position="627"/>
        <end position="636"/>
    </location>
</feature>
<dbReference type="VEuPathDB" id="TriTrypDB:LbrM.21.0520"/>
<feature type="region of interest" description="Disordered" evidence="1">
    <location>
        <begin position="209"/>
        <end position="234"/>
    </location>
</feature>
<feature type="region of interest" description="Disordered" evidence="1">
    <location>
        <begin position="657"/>
        <end position="676"/>
    </location>
</feature>
<dbReference type="AlphaFoldDB" id="A0A3P3Z610"/>
<feature type="region of interest" description="Disordered" evidence="1">
    <location>
        <begin position="413"/>
        <end position="432"/>
    </location>
</feature>
<sequence length="934" mass="100789">MAEGSRVQVVCTPYTAIVEEYTLFLKAHQIAAQALSSANAIVGSRLSSARKFTRDVNGVPRYPSPAMYSTEENENRNGVDAPTRMEVLELPASLLCAWLRHTEAVAENKDTDVDEDTGDVATRLQSREETWLSVQPALEYASPTYGPVHAVTWLQWEEIKALHNSEQPHQKPPARSMRPCILVQLVLLWFHNGQMYRLTPAELVNVESKTLTARSPPPPPRTASTGPSVSAPSTSLSTRYVTLEYPPGALWPHRIPVPIAEPLLTRQELIELVRATANIRRHHPLRVAYRVWPQAIPPTAAVPAAARSWSSSSAGVSCAAVRVVVAAPTTRAPPLRALESDAAMAEFVRDILTYGCTAVQVVAVRSVRASLEDTNRRRLEAVGSGLSVALQQSYCAEHNTRTVEEKRAVVATNNARSSDAERGITRKDSATQHGSVASVRCAAGVASPSPMAATAERQSDFHTVMPLAIERANEEVEAENSEAFTCAVYQEEASDKLVCAAPAEVGKMAALAEKVSGTSCLGGGGDAALSPSLQSNQLLPQGPPSFQDRDLGASGEDGPQFLPRDALLPSLYEVRTSNNTPPGAAALQVTHGRHLSDEDEFGETWRNAERYAEYVSGEEMGGGVDSQLRSQPQQPESQHRTLQRTRVNDNVQCKTPVEDVKKGEPTTPVRKGSPVQHMEKLIAEDSRSDHRVSHPLHVLYPASSPLTSSADSGDIAAGTAKGATTDNFTTPSPPPCAKSSCSVSATQQQQQQHTTTSSFSSAATPDPATTVFVRYEVDPTIVCVSGPVLQAVLQHLQEVIFQRCCAHLCQDLDAPRPRFHAAHHHHHTGSTPTTKAATNSIDCFSSAVAASSGAATVVGFSNGDRTIRASGLPAVPCAEYILPLYQYTFTRVEEDALERCIAEIMAVYQGLEQLPAKEAEEWIHGTSSPFPLRS</sequence>
<protein>
    <submittedName>
        <fullName evidence="2">Hypothetical_protein</fullName>
    </submittedName>
</protein>
<reference evidence="2 3" key="1">
    <citation type="submission" date="2018-09" db="EMBL/GenBank/DDBJ databases">
        <authorList>
            <person name="Peiro R."/>
            <person name="Begona"/>
            <person name="Cbmso G."/>
            <person name="Lopez M."/>
            <person name="Gonzalez S."/>
        </authorList>
    </citation>
    <scope>NUCLEOTIDE SEQUENCE [LARGE SCALE GENOMIC DNA]</scope>
</reference>
<feature type="compositionally biased region" description="Low complexity" evidence="1">
    <location>
        <begin position="737"/>
        <end position="764"/>
    </location>
</feature>
<proteinExistence type="predicted"/>
<dbReference type="EMBL" id="LS997620">
    <property type="protein sequence ID" value="SYZ65653.1"/>
    <property type="molecule type" value="Genomic_DNA"/>
</dbReference>
<feature type="compositionally biased region" description="Basic and acidic residues" evidence="1">
    <location>
        <begin position="418"/>
        <end position="430"/>
    </location>
</feature>
<dbReference type="RefSeq" id="XP_001564762.1">
    <property type="nucleotide sequence ID" value="XM_001564712.1"/>
</dbReference>
<organism evidence="2 3">
    <name type="scientific">Leishmania braziliensis MHOM/BR/75/M2904</name>
    <dbReference type="NCBI Taxonomy" id="420245"/>
    <lineage>
        <taxon>Eukaryota</taxon>
        <taxon>Discoba</taxon>
        <taxon>Euglenozoa</taxon>
        <taxon>Kinetoplastea</taxon>
        <taxon>Metakinetoplastina</taxon>
        <taxon>Trypanosomatida</taxon>
        <taxon>Trypanosomatidae</taxon>
        <taxon>Leishmaniinae</taxon>
        <taxon>Leishmania</taxon>
        <taxon>Leishmania braziliensis species complex</taxon>
    </lineage>
</organism>
<dbReference type="Proteomes" id="UP000319462">
    <property type="component" value="Chromosome 21"/>
</dbReference>
<feature type="compositionally biased region" description="Low complexity" evidence="1">
    <location>
        <begin position="531"/>
        <end position="540"/>
    </location>
</feature>
<evidence type="ECO:0000313" key="3">
    <source>
        <dbReference type="Proteomes" id="UP000319462"/>
    </source>
</evidence>